<protein>
    <submittedName>
        <fullName evidence="5">Alpha/beta hydrolase family protein</fullName>
    </submittedName>
</protein>
<dbReference type="RefSeq" id="WP_379712835.1">
    <property type="nucleotide sequence ID" value="NZ_JBHTBS010000006.1"/>
</dbReference>
<feature type="chain" id="PRO_5047501482" evidence="4">
    <location>
        <begin position="20"/>
        <end position="317"/>
    </location>
</feature>
<keyword evidence="2" id="KW-0442">Lipid degradation</keyword>
<keyword evidence="1 5" id="KW-0378">Hydrolase</keyword>
<comment type="caution">
    <text evidence="5">The sequence shown here is derived from an EMBL/GenBank/DDBJ whole genome shotgun (WGS) entry which is preliminary data.</text>
</comment>
<name>A0ABW2LA19_9BACT</name>
<dbReference type="SUPFAM" id="SSF53474">
    <property type="entry name" value="alpha/beta-Hydrolases"/>
    <property type="match status" value="1"/>
</dbReference>
<dbReference type="PANTHER" id="PTHR10272:SF0">
    <property type="entry name" value="PLATELET-ACTIVATING FACTOR ACETYLHYDROLASE"/>
    <property type="match status" value="1"/>
</dbReference>
<organism evidence="5 6">
    <name type="scientific">Haloferula chungangensis</name>
    <dbReference type="NCBI Taxonomy" id="1048331"/>
    <lineage>
        <taxon>Bacteria</taxon>
        <taxon>Pseudomonadati</taxon>
        <taxon>Verrucomicrobiota</taxon>
        <taxon>Verrucomicrobiia</taxon>
        <taxon>Verrucomicrobiales</taxon>
        <taxon>Verrucomicrobiaceae</taxon>
        <taxon>Haloferula</taxon>
    </lineage>
</organism>
<dbReference type="Gene3D" id="3.40.50.1820">
    <property type="entry name" value="alpha/beta hydrolase"/>
    <property type="match status" value="1"/>
</dbReference>
<evidence type="ECO:0000313" key="5">
    <source>
        <dbReference type="EMBL" id="MFC7337995.1"/>
    </source>
</evidence>
<sequence>MKSFLILIAFVLQFLPALADYDPKNPLGNVATELASFHYRDREVPLKIYLPEAKKAPVILLSHGLGGSREVGTYLGTYWAERGYVVVAMQHVGSDASVWNASAPSERMNKLKAAANGKTFLDRMKDVPATIDQLENWNADKNHCLFGKTDLSKIGMAGHSYGAVTTQALCGQNFGPLGPAYADPRIDAGLALSPSEPKQGGADQAFGKIKLPMMLMTGTKDGSPIGRTTPESRRLVYPALPAGSKYELVLKDAEHSAFSDARYQRGATRNPNHHVVITALSTAFWDAYLKEDASAKTWLESSAPEKLLEPGDEWQKK</sequence>
<keyword evidence="3" id="KW-0443">Lipid metabolism</keyword>
<dbReference type="PANTHER" id="PTHR10272">
    <property type="entry name" value="PLATELET-ACTIVATING FACTOR ACETYLHYDROLASE"/>
    <property type="match status" value="1"/>
</dbReference>
<evidence type="ECO:0000256" key="3">
    <source>
        <dbReference type="ARBA" id="ARBA00023098"/>
    </source>
</evidence>
<keyword evidence="4" id="KW-0732">Signal</keyword>
<dbReference type="EMBL" id="JBHTBS010000006">
    <property type="protein sequence ID" value="MFC7337995.1"/>
    <property type="molecule type" value="Genomic_DNA"/>
</dbReference>
<dbReference type="InterPro" id="IPR029058">
    <property type="entry name" value="AB_hydrolase_fold"/>
</dbReference>
<evidence type="ECO:0000256" key="1">
    <source>
        <dbReference type="ARBA" id="ARBA00022801"/>
    </source>
</evidence>
<feature type="signal peptide" evidence="4">
    <location>
        <begin position="1"/>
        <end position="19"/>
    </location>
</feature>
<proteinExistence type="predicted"/>
<keyword evidence="6" id="KW-1185">Reference proteome</keyword>
<gene>
    <name evidence="5" type="ORF">ACFQY0_12455</name>
</gene>
<evidence type="ECO:0000256" key="2">
    <source>
        <dbReference type="ARBA" id="ARBA00022963"/>
    </source>
</evidence>
<accession>A0ABW2LA19</accession>
<evidence type="ECO:0000256" key="4">
    <source>
        <dbReference type="SAM" id="SignalP"/>
    </source>
</evidence>
<dbReference type="Pfam" id="PF03403">
    <property type="entry name" value="PAF-AH_p_II"/>
    <property type="match status" value="1"/>
</dbReference>
<dbReference type="GO" id="GO:0016787">
    <property type="term" value="F:hydrolase activity"/>
    <property type="evidence" value="ECO:0007669"/>
    <property type="project" value="UniProtKB-KW"/>
</dbReference>
<dbReference type="Proteomes" id="UP001596472">
    <property type="component" value="Unassembled WGS sequence"/>
</dbReference>
<reference evidence="6" key="1">
    <citation type="journal article" date="2019" name="Int. J. Syst. Evol. Microbiol.">
        <title>The Global Catalogue of Microorganisms (GCM) 10K type strain sequencing project: providing services to taxonomists for standard genome sequencing and annotation.</title>
        <authorList>
            <consortium name="The Broad Institute Genomics Platform"/>
            <consortium name="The Broad Institute Genome Sequencing Center for Infectious Disease"/>
            <person name="Wu L."/>
            <person name="Ma J."/>
        </authorList>
    </citation>
    <scope>NUCLEOTIDE SEQUENCE [LARGE SCALE GENOMIC DNA]</scope>
    <source>
        <strain evidence="6">CGMCC 4.1467</strain>
    </source>
</reference>
<evidence type="ECO:0000313" key="6">
    <source>
        <dbReference type="Proteomes" id="UP001596472"/>
    </source>
</evidence>